<dbReference type="EMBL" id="JAIFRP010000002">
    <property type="protein sequence ID" value="KAK2589031.1"/>
    <property type="molecule type" value="Genomic_DNA"/>
</dbReference>
<evidence type="ECO:0000313" key="3">
    <source>
        <dbReference type="Proteomes" id="UP001258017"/>
    </source>
</evidence>
<dbReference type="Pfam" id="PF16984">
    <property type="entry name" value="Grp7_allergen"/>
    <property type="match status" value="1"/>
</dbReference>
<gene>
    <name evidence="2" type="ORF">KPH14_001874</name>
</gene>
<name>A0AAD9RZY2_9HYME</name>
<dbReference type="InterPro" id="IPR020234">
    <property type="entry name" value="Mite_allergen_group-7"/>
</dbReference>
<keyword evidence="3" id="KW-1185">Reference proteome</keyword>
<comment type="caution">
    <text evidence="2">The sequence shown here is derived from an EMBL/GenBank/DDBJ whole genome shotgun (WGS) entry which is preliminary data.</text>
</comment>
<keyword evidence="1" id="KW-0732">Signal</keyword>
<accession>A0AAD9RZY2</accession>
<feature type="signal peptide" evidence="1">
    <location>
        <begin position="1"/>
        <end position="22"/>
    </location>
</feature>
<organism evidence="2 3">
    <name type="scientific">Odynerus spinipes</name>
    <dbReference type="NCBI Taxonomy" id="1348599"/>
    <lineage>
        <taxon>Eukaryota</taxon>
        <taxon>Metazoa</taxon>
        <taxon>Ecdysozoa</taxon>
        <taxon>Arthropoda</taxon>
        <taxon>Hexapoda</taxon>
        <taxon>Insecta</taxon>
        <taxon>Pterygota</taxon>
        <taxon>Neoptera</taxon>
        <taxon>Endopterygota</taxon>
        <taxon>Hymenoptera</taxon>
        <taxon>Apocrita</taxon>
        <taxon>Aculeata</taxon>
        <taxon>Vespoidea</taxon>
        <taxon>Vespidae</taxon>
        <taxon>Eumeninae</taxon>
        <taxon>Odynerus</taxon>
    </lineage>
</organism>
<proteinExistence type="predicted"/>
<evidence type="ECO:0000313" key="2">
    <source>
        <dbReference type="EMBL" id="KAK2589031.1"/>
    </source>
</evidence>
<evidence type="ECO:0000256" key="1">
    <source>
        <dbReference type="SAM" id="SignalP"/>
    </source>
</evidence>
<dbReference type="InterPro" id="IPR038602">
    <property type="entry name" value="Mite_allergen_7_sf"/>
</dbReference>
<dbReference type="Proteomes" id="UP001258017">
    <property type="component" value="Unassembled WGS sequence"/>
</dbReference>
<dbReference type="AlphaFoldDB" id="A0AAD9RZY2"/>
<sequence length="419" mass="47714">MELARTILKYCAFMLLLPVILSANYGSSRELIVCRMPENFQIQVSDYHSVEVYANELLIRYNNIGLYLYPGTNTVSVVLNETSIEFQAYMRSADFVNLNPLAERIRWTSSGILTGHGQLQRTNEQYYRVRQYRFCLPTNSTKSSNLFKAVEDKVRRYAQLCVETEISKSTNYISKKSFKHFKEINDFEPVIILPQLSKDFNSNEINVPVLARANSLEFNINDLVDLGLGAMIDMIKAYNLDKIKLPDINQVFTSDMKIFDVKGNLQASNGTFVGVTTLLRTADVVLSRQGRKYTASCGFGMTNALVEYAKYKFKYGVMELCGSIIGNVKNIALESKISVDYNAPRCVTKLESIKITEFGNMKVKFTGSGVMNTIGSKLISWFTKLFKNNIKGILERDLETFLTNRISSIDCERYRRKVL</sequence>
<protein>
    <submittedName>
        <fullName evidence="2">Uncharacterized protein</fullName>
    </submittedName>
</protein>
<dbReference type="Gene3D" id="3.15.10.50">
    <property type="match status" value="1"/>
</dbReference>
<reference evidence="2" key="2">
    <citation type="journal article" date="2023" name="Commun. Biol.">
        <title>Intrasexual cuticular hydrocarbon dimorphism in a wasp sheds light on hydrocarbon biosynthesis genes in Hymenoptera.</title>
        <authorList>
            <person name="Moris V.C."/>
            <person name="Podsiadlowski L."/>
            <person name="Martin S."/>
            <person name="Oeyen J.P."/>
            <person name="Donath A."/>
            <person name="Petersen M."/>
            <person name="Wilbrandt J."/>
            <person name="Misof B."/>
            <person name="Liedtke D."/>
            <person name="Thamm M."/>
            <person name="Scheiner R."/>
            <person name="Schmitt T."/>
            <person name="Niehuis O."/>
        </authorList>
    </citation>
    <scope>NUCLEOTIDE SEQUENCE</scope>
    <source>
        <strain evidence="2">GBR_01_08_01A</strain>
    </source>
</reference>
<reference evidence="2" key="1">
    <citation type="submission" date="2021-08" db="EMBL/GenBank/DDBJ databases">
        <authorList>
            <person name="Misof B."/>
            <person name="Oliver O."/>
            <person name="Podsiadlowski L."/>
            <person name="Donath A."/>
            <person name="Peters R."/>
            <person name="Mayer C."/>
            <person name="Rust J."/>
            <person name="Gunkel S."/>
            <person name="Lesny P."/>
            <person name="Martin S."/>
            <person name="Oeyen J.P."/>
            <person name="Petersen M."/>
            <person name="Panagiotis P."/>
            <person name="Wilbrandt J."/>
            <person name="Tanja T."/>
        </authorList>
    </citation>
    <scope>NUCLEOTIDE SEQUENCE</scope>
    <source>
        <strain evidence="2">GBR_01_08_01A</strain>
        <tissue evidence="2">Thorax + abdomen</tissue>
    </source>
</reference>
<feature type="chain" id="PRO_5041990976" evidence="1">
    <location>
        <begin position="23"/>
        <end position="419"/>
    </location>
</feature>